<evidence type="ECO:0000313" key="1">
    <source>
        <dbReference type="EMBL" id="CAK9140974.1"/>
    </source>
</evidence>
<keyword evidence="3" id="KW-1185">Reference proteome</keyword>
<protein>
    <submittedName>
        <fullName evidence="1">Uncharacterized protein</fullName>
    </submittedName>
</protein>
<accession>A0ABC8R7K1</accession>
<gene>
    <name evidence="2" type="ORF">ILEXP_LOCUS48666</name>
    <name evidence="1" type="ORF">ILEXP_LOCUS8488</name>
</gene>
<reference evidence="1 3" key="1">
    <citation type="submission" date="2024-02" db="EMBL/GenBank/DDBJ databases">
        <authorList>
            <person name="Vignale AGUSTIN F."/>
            <person name="Sosa J E."/>
            <person name="Modenutti C."/>
        </authorList>
    </citation>
    <scope>NUCLEOTIDE SEQUENCE [LARGE SCALE GENOMIC DNA]</scope>
</reference>
<sequence length="128" mass="14609">MAAFKSTMKLVWKVGSVDIKDLADSLFLIQFDNWLDKRRNRAWGKRMPSQVDSHYGPWLRVSMEKKHKNIETSRPVPMAVEIGNASDEIGLGGDVENENPISHVDERRDAIIEGNDKLPFKIDGFLIE</sequence>
<evidence type="ECO:0000313" key="3">
    <source>
        <dbReference type="Proteomes" id="UP001642360"/>
    </source>
</evidence>
<evidence type="ECO:0000313" key="2">
    <source>
        <dbReference type="EMBL" id="CAK9178741.1"/>
    </source>
</evidence>
<dbReference type="EMBL" id="CAUOFW020007298">
    <property type="protein sequence ID" value="CAK9178741.1"/>
    <property type="molecule type" value="Genomic_DNA"/>
</dbReference>
<comment type="caution">
    <text evidence="1">The sequence shown here is derived from an EMBL/GenBank/DDBJ whole genome shotgun (WGS) entry which is preliminary data.</text>
</comment>
<dbReference type="EMBL" id="CAUOFW020001086">
    <property type="protein sequence ID" value="CAK9140974.1"/>
    <property type="molecule type" value="Genomic_DNA"/>
</dbReference>
<dbReference type="AlphaFoldDB" id="A0ABC8R7K1"/>
<proteinExistence type="predicted"/>
<organism evidence="1 3">
    <name type="scientific">Ilex paraguariensis</name>
    <name type="common">yerba mate</name>
    <dbReference type="NCBI Taxonomy" id="185542"/>
    <lineage>
        <taxon>Eukaryota</taxon>
        <taxon>Viridiplantae</taxon>
        <taxon>Streptophyta</taxon>
        <taxon>Embryophyta</taxon>
        <taxon>Tracheophyta</taxon>
        <taxon>Spermatophyta</taxon>
        <taxon>Magnoliopsida</taxon>
        <taxon>eudicotyledons</taxon>
        <taxon>Gunneridae</taxon>
        <taxon>Pentapetalae</taxon>
        <taxon>asterids</taxon>
        <taxon>campanulids</taxon>
        <taxon>Aquifoliales</taxon>
        <taxon>Aquifoliaceae</taxon>
        <taxon>Ilex</taxon>
    </lineage>
</organism>
<name>A0ABC8R7K1_9AQUA</name>
<dbReference type="Proteomes" id="UP001642360">
    <property type="component" value="Unassembled WGS sequence"/>
</dbReference>